<protein>
    <submittedName>
        <fullName evidence="1">Uncharacterized protein</fullName>
    </submittedName>
</protein>
<sequence length="124" mass="14731">MPYQYPYSPCNKLLQQYRDEICDFLAPRNIIEALRTRYLLCSSRIMQSIPDFEESRAYDVNQSIMDIISRKQFVILYLEVFVELLRCEGIQDCDVLANQLSLGIEDCRSQYKKDYETFSTERSK</sequence>
<keyword evidence="2" id="KW-1185">Reference proteome</keyword>
<gene>
    <name evidence="1" type="ORF">TRIADDRAFT_55362</name>
</gene>
<dbReference type="GeneID" id="6752605"/>
<reference evidence="1 2" key="1">
    <citation type="journal article" date="2008" name="Nature">
        <title>The Trichoplax genome and the nature of placozoans.</title>
        <authorList>
            <person name="Srivastava M."/>
            <person name="Begovic E."/>
            <person name="Chapman J."/>
            <person name="Putnam N.H."/>
            <person name="Hellsten U."/>
            <person name="Kawashima T."/>
            <person name="Kuo A."/>
            <person name="Mitros T."/>
            <person name="Salamov A."/>
            <person name="Carpenter M.L."/>
            <person name="Signorovitch A.Y."/>
            <person name="Moreno M.A."/>
            <person name="Kamm K."/>
            <person name="Grimwood J."/>
            <person name="Schmutz J."/>
            <person name="Shapiro H."/>
            <person name="Grigoriev I.V."/>
            <person name="Buss L.W."/>
            <person name="Schierwater B."/>
            <person name="Dellaporta S.L."/>
            <person name="Rokhsar D.S."/>
        </authorList>
    </citation>
    <scope>NUCLEOTIDE SEQUENCE [LARGE SCALE GENOMIC DNA]</scope>
    <source>
        <strain evidence="1 2">Grell-BS-1999</strain>
    </source>
</reference>
<dbReference type="Proteomes" id="UP000009022">
    <property type="component" value="Unassembled WGS sequence"/>
</dbReference>
<name>B3RUP3_TRIAD</name>
<evidence type="ECO:0000313" key="2">
    <source>
        <dbReference type="Proteomes" id="UP000009022"/>
    </source>
</evidence>
<dbReference type="CTD" id="6752605"/>
<dbReference type="EMBL" id="DS985244">
    <property type="protein sequence ID" value="EDV25857.1"/>
    <property type="molecule type" value="Genomic_DNA"/>
</dbReference>
<dbReference type="RefSeq" id="XP_002111890.1">
    <property type="nucleotide sequence ID" value="XM_002111854.1"/>
</dbReference>
<evidence type="ECO:0000313" key="1">
    <source>
        <dbReference type="EMBL" id="EDV25857.1"/>
    </source>
</evidence>
<dbReference type="AlphaFoldDB" id="B3RUP3"/>
<organism evidence="1 2">
    <name type="scientific">Trichoplax adhaerens</name>
    <name type="common">Trichoplax reptans</name>
    <dbReference type="NCBI Taxonomy" id="10228"/>
    <lineage>
        <taxon>Eukaryota</taxon>
        <taxon>Metazoa</taxon>
        <taxon>Placozoa</taxon>
        <taxon>Uniplacotomia</taxon>
        <taxon>Trichoplacea</taxon>
        <taxon>Trichoplacidae</taxon>
        <taxon>Trichoplax</taxon>
    </lineage>
</organism>
<dbReference type="KEGG" id="tad:TRIADDRAFT_55362"/>
<accession>B3RUP3</accession>
<proteinExistence type="predicted"/>
<dbReference type="HOGENOM" id="CLU_2006831_0_0_1"/>
<dbReference type="InParanoid" id="B3RUP3"/>